<proteinExistence type="inferred from homology"/>
<dbReference type="CDD" id="cd08946">
    <property type="entry name" value="SDR_e"/>
    <property type="match status" value="1"/>
</dbReference>
<protein>
    <recommendedName>
        <fullName evidence="2">NAD-dependent epimerase/dehydratase domain-containing protein</fullName>
    </recommendedName>
</protein>
<evidence type="ECO:0000259" key="2">
    <source>
        <dbReference type="Pfam" id="PF01370"/>
    </source>
</evidence>
<comment type="similarity">
    <text evidence="1">Belongs to the NAD(P)-dependent epimerase/dehydratase family.</text>
</comment>
<name>A0A0B5QMM5_CLOBE</name>
<gene>
    <name evidence="3" type="ORF">LF65_02936</name>
</gene>
<feature type="domain" description="NAD-dependent epimerase/dehydratase" evidence="2">
    <location>
        <begin position="3"/>
        <end position="238"/>
    </location>
</feature>
<sequence>MNILITGGFGYLGSYCAEYLSLKGNEVTLIGRKIPKYMEEWTKKFNVVIADITDEKLFLKLIENKYDCVIHCAAANEVKCKNSPKESILINAYGTENMLDICTKLGIGRFIYVSTFHVYGSSNLVGTINEKNSIEASTLYGITHYFGELLTKRYSNNSNILGTSIRLANLCTRPLFSEIERWSIVPNNFIVQAFKTNKIIINSSGTQKRNFLSIKDLCSAIDIILEEQKQKYDVFNIGSDSNYSINEVAEIVKSVGEKLLKGKKIEITHAKNLDQIIEKDDYIFDISKIKSIGYKPNCNIKDEIKETFEQFIESEV</sequence>
<dbReference type="STRING" id="1520.LF65_02936"/>
<dbReference type="AlphaFoldDB" id="A0A0B5QMM5"/>
<reference evidence="4" key="1">
    <citation type="submission" date="2014-12" db="EMBL/GenBank/DDBJ databases">
        <title>Genome sequence of Clostridium beijerinckii strain 59B.</title>
        <authorList>
            <person name="Little G.T."/>
            <person name="Minton N.P."/>
        </authorList>
    </citation>
    <scope>NUCLEOTIDE SEQUENCE [LARGE SCALE GENOMIC DNA]</scope>
    <source>
        <strain evidence="4">59B</strain>
    </source>
</reference>
<dbReference type="InterPro" id="IPR001509">
    <property type="entry name" value="Epimerase_deHydtase"/>
</dbReference>
<dbReference type="Proteomes" id="UP000031866">
    <property type="component" value="Chromosome"/>
</dbReference>
<dbReference type="OrthoDB" id="9803892at2"/>
<dbReference type="RefSeq" id="WP_041896982.1">
    <property type="nucleotide sequence ID" value="NZ_CP010086.2"/>
</dbReference>
<dbReference type="Pfam" id="PF01370">
    <property type="entry name" value="Epimerase"/>
    <property type="match status" value="1"/>
</dbReference>
<dbReference type="EMBL" id="CP010086">
    <property type="protein sequence ID" value="AJG99506.1"/>
    <property type="molecule type" value="Genomic_DNA"/>
</dbReference>
<accession>A0A0B5QMM5</accession>
<dbReference type="Gene3D" id="3.40.50.720">
    <property type="entry name" value="NAD(P)-binding Rossmann-like Domain"/>
    <property type="match status" value="1"/>
</dbReference>
<evidence type="ECO:0000256" key="1">
    <source>
        <dbReference type="ARBA" id="ARBA00007637"/>
    </source>
</evidence>
<organism evidence="3 4">
    <name type="scientific">Clostridium beijerinckii</name>
    <name type="common">Clostridium MP</name>
    <dbReference type="NCBI Taxonomy" id="1520"/>
    <lineage>
        <taxon>Bacteria</taxon>
        <taxon>Bacillati</taxon>
        <taxon>Bacillota</taxon>
        <taxon>Clostridia</taxon>
        <taxon>Eubacteriales</taxon>
        <taxon>Clostridiaceae</taxon>
        <taxon>Clostridium</taxon>
    </lineage>
</organism>
<dbReference type="InterPro" id="IPR036291">
    <property type="entry name" value="NAD(P)-bd_dom_sf"/>
</dbReference>
<dbReference type="PANTHER" id="PTHR43000">
    <property type="entry name" value="DTDP-D-GLUCOSE 4,6-DEHYDRATASE-RELATED"/>
    <property type="match status" value="1"/>
</dbReference>
<dbReference type="SUPFAM" id="SSF51735">
    <property type="entry name" value="NAD(P)-binding Rossmann-fold domains"/>
    <property type="match status" value="1"/>
</dbReference>
<evidence type="ECO:0000313" key="4">
    <source>
        <dbReference type="Proteomes" id="UP000031866"/>
    </source>
</evidence>
<evidence type="ECO:0000313" key="3">
    <source>
        <dbReference type="EMBL" id="AJG99506.1"/>
    </source>
</evidence>
<dbReference type="KEGG" id="cbei:LF65_02936"/>